<dbReference type="SUPFAM" id="SSF89550">
    <property type="entry name" value="PHP domain-like"/>
    <property type="match status" value="1"/>
</dbReference>
<dbReference type="InterPro" id="IPR002738">
    <property type="entry name" value="RNase_P_p30"/>
</dbReference>
<comment type="subcellular location">
    <subcellularLocation>
        <location evidence="1">Nucleus</location>
    </subcellularLocation>
</comment>
<dbReference type="AlphaFoldDB" id="K1WGZ4"/>
<gene>
    <name evidence="5" type="ORF">A1Q2_04911</name>
</gene>
<name>K1WGZ4_TRIAC</name>
<dbReference type="Pfam" id="PF01876">
    <property type="entry name" value="RNase_P_p30"/>
    <property type="match status" value="1"/>
</dbReference>
<protein>
    <submittedName>
        <fullName evidence="5">Ribonuclease P protein subunit p30 related protein</fullName>
    </submittedName>
</protein>
<dbReference type="Proteomes" id="UP000006757">
    <property type="component" value="Unassembled WGS sequence"/>
</dbReference>
<dbReference type="InParanoid" id="K1WGZ4"/>
<proteinExistence type="inferred from homology"/>
<dbReference type="PANTHER" id="PTHR13031">
    <property type="entry name" value="RIBONUCLEASE P SUBUNIT P30"/>
    <property type="match status" value="1"/>
</dbReference>
<comment type="caution">
    <text evidence="5">The sequence shown here is derived from an EMBL/GenBank/DDBJ whole genome shotgun (WGS) entry which is preliminary data.</text>
</comment>
<organism evidence="5 6">
    <name type="scientific">Trichosporon asahii var. asahii (strain CBS 8904)</name>
    <name type="common">Yeast</name>
    <dbReference type="NCBI Taxonomy" id="1220162"/>
    <lineage>
        <taxon>Eukaryota</taxon>
        <taxon>Fungi</taxon>
        <taxon>Dikarya</taxon>
        <taxon>Basidiomycota</taxon>
        <taxon>Agaricomycotina</taxon>
        <taxon>Tremellomycetes</taxon>
        <taxon>Trichosporonales</taxon>
        <taxon>Trichosporonaceae</taxon>
        <taxon>Trichosporon</taxon>
    </lineage>
</organism>
<reference evidence="5 6" key="1">
    <citation type="journal article" date="2012" name="Eukaryot. Cell">
        <title>Genome sequence of the Trichosporon asahii environmental strain CBS 8904.</title>
        <authorList>
            <person name="Yang R.Y."/>
            <person name="Li H.T."/>
            <person name="Zhu H."/>
            <person name="Zhou G.P."/>
            <person name="Wang M."/>
            <person name="Wang L."/>
        </authorList>
    </citation>
    <scope>NUCLEOTIDE SEQUENCE [LARGE SCALE GENOMIC DNA]</scope>
    <source>
        <strain evidence="5 6">CBS 8904</strain>
    </source>
</reference>
<evidence type="ECO:0000256" key="4">
    <source>
        <dbReference type="SAM" id="MobiDB-lite"/>
    </source>
</evidence>
<evidence type="ECO:0000313" key="5">
    <source>
        <dbReference type="EMBL" id="EKD00719.1"/>
    </source>
</evidence>
<evidence type="ECO:0000256" key="2">
    <source>
        <dbReference type="ARBA" id="ARBA00007331"/>
    </source>
</evidence>
<feature type="region of interest" description="Disordered" evidence="4">
    <location>
        <begin position="1"/>
        <end position="27"/>
    </location>
</feature>
<accession>K1WGZ4</accession>
<comment type="similarity">
    <text evidence="2">Belongs to the eukaryotic/archaeal RNase P protein component 3 family.</text>
</comment>
<dbReference type="GO" id="GO:0008033">
    <property type="term" value="P:tRNA processing"/>
    <property type="evidence" value="ECO:0007669"/>
    <property type="project" value="UniProtKB-KW"/>
</dbReference>
<dbReference type="GO" id="GO:0003723">
    <property type="term" value="F:RNA binding"/>
    <property type="evidence" value="ECO:0007669"/>
    <property type="project" value="TreeGrafter"/>
</dbReference>
<dbReference type="OrthoDB" id="17948at2759"/>
<dbReference type="HOGENOM" id="CLU_1046582_0_0_1"/>
<dbReference type="STRING" id="1220162.K1WGZ4"/>
<keyword evidence="6" id="KW-1185">Reference proteome</keyword>
<dbReference type="FunCoup" id="K1WGZ4">
    <property type="interactions" value="316"/>
</dbReference>
<evidence type="ECO:0000256" key="1">
    <source>
        <dbReference type="ARBA" id="ARBA00004123"/>
    </source>
</evidence>
<keyword evidence="3" id="KW-0819">tRNA processing</keyword>
<dbReference type="InterPro" id="IPR016195">
    <property type="entry name" value="Pol/histidinol_Pase-like"/>
</dbReference>
<evidence type="ECO:0000256" key="3">
    <source>
        <dbReference type="ARBA" id="ARBA00022694"/>
    </source>
</evidence>
<dbReference type="GO" id="GO:0005655">
    <property type="term" value="C:nucleolar ribonuclease P complex"/>
    <property type="evidence" value="ECO:0007669"/>
    <property type="project" value="TreeGrafter"/>
</dbReference>
<dbReference type="eggNOG" id="KOG2363">
    <property type="taxonomic scope" value="Eukaryota"/>
</dbReference>
<dbReference type="Gene3D" id="3.20.20.140">
    <property type="entry name" value="Metal-dependent hydrolases"/>
    <property type="match status" value="1"/>
</dbReference>
<evidence type="ECO:0000313" key="6">
    <source>
        <dbReference type="Proteomes" id="UP000006757"/>
    </source>
</evidence>
<sequence length="266" mass="28226">MSRGRSLLLATSPNVIPSPFGGPDDRSLPYPSLDPRYAELAGPSQPTLVQVTRYHMRLDDGKTATNTATLRDYDLLSVHVGCDKALQIACTDLANPGPNQIRQAQRNGVVIPYAAGLFPSKSVPSDIARRYRQNFLTNARELVRVTGGKGIIFTSGPGGAPDGIRGPLDVVNFATILGVPANLAKDAVSRTPKAVLLRAQARRTYKAVVSAPRLVPGPGEAAEEQNETKAVKDTTATEGEPNGNKADGKQKRPGDPAGGVKKKTKK</sequence>
<dbReference type="PANTHER" id="PTHR13031:SF0">
    <property type="entry name" value="RIBONUCLEASE P PROTEIN SUBUNIT P30"/>
    <property type="match status" value="1"/>
</dbReference>
<feature type="region of interest" description="Disordered" evidence="4">
    <location>
        <begin position="212"/>
        <end position="266"/>
    </location>
</feature>
<dbReference type="EMBL" id="AMBO01000334">
    <property type="protein sequence ID" value="EKD00719.1"/>
    <property type="molecule type" value="Genomic_DNA"/>
</dbReference>